<feature type="domain" description="DUF3741" evidence="1">
    <location>
        <begin position="222"/>
        <end position="261"/>
    </location>
</feature>
<accession>A0AAN7Q914</accession>
<dbReference type="EMBL" id="JAXIOK010000009">
    <property type="protein sequence ID" value="KAK4761658.1"/>
    <property type="molecule type" value="Genomic_DNA"/>
</dbReference>
<dbReference type="PANTHER" id="PTHR47212">
    <property type="entry name" value="ADHESIN-LIKE PROTEIN, PUTATIVE (DUF3741)-RELATED"/>
    <property type="match status" value="1"/>
</dbReference>
<organism evidence="2 3">
    <name type="scientific">Trapa incisa</name>
    <dbReference type="NCBI Taxonomy" id="236973"/>
    <lineage>
        <taxon>Eukaryota</taxon>
        <taxon>Viridiplantae</taxon>
        <taxon>Streptophyta</taxon>
        <taxon>Embryophyta</taxon>
        <taxon>Tracheophyta</taxon>
        <taxon>Spermatophyta</taxon>
        <taxon>Magnoliopsida</taxon>
        <taxon>eudicotyledons</taxon>
        <taxon>Gunneridae</taxon>
        <taxon>Pentapetalae</taxon>
        <taxon>rosids</taxon>
        <taxon>malvids</taxon>
        <taxon>Myrtales</taxon>
        <taxon>Lythraceae</taxon>
        <taxon>Trapa</taxon>
    </lineage>
</organism>
<name>A0AAN7Q914_9MYRT</name>
<gene>
    <name evidence="2" type="ORF">SAY87_029542</name>
</gene>
<proteinExistence type="predicted"/>
<dbReference type="InterPro" id="IPR022212">
    <property type="entry name" value="DUF3741"/>
</dbReference>
<dbReference type="Pfam" id="PF12552">
    <property type="entry name" value="DUF3741"/>
    <property type="match status" value="1"/>
</dbReference>
<sequence length="649" mass="73116">MAKPTQRRSVRYDQTGCMWGLIRILDFCHARRSTQKLLSGKRHESRLLSDVGDLGVNHKLSIDHKENLVGTLGDEESFQMAVAADSPAYKTNMKMLIEEEMVNKQHTGDKISDPNLYSEHVVGKSNCKRSKKSRGSLDKDTGNLNGIHKGFSYSKLPCNHTPDEGLINKQNHDEVILEEFCNPVNQRGVTEVPVKMKPNKVDLEVKENLHDAIKKFIDREVANEKDIRENGRVNFSKEVVDALQIRDLNEESFLKLFQDPNLLSMNNAGTLNSCKDNELKDSESVCHSHHNSSKQNKFYRKHMKFQAKPSEKERKRPDTNTVVILKSGPNALKSYAAESETDTLSDSSHCQQAERERTYFLTTEIKKMWKHLMGNEHNADKDHFFTEKIMKPRDPNVSTVMENAGKSKQWAPNIYIEAKRHLPEMLSSGYKEVDSLGTESPRTLARILALSEFNSPIPSPVRNLVQSFVAAHTRFSGDNDDQFGQVSANVKQNMVENNGSYLSSSAKGTEPEPINTMTCHVVIEEEARPASGEDMTSDGNMIKMDEITQEECSYVDGTSELISFTTAQCVESITNNKDGETQNQEEEVVLNIQSPSPVSVLQPFFMDEEISPARTISQSVELLVGPLEIKFEDKGNFNPLEQEISSKAL</sequence>
<evidence type="ECO:0000313" key="3">
    <source>
        <dbReference type="Proteomes" id="UP001345219"/>
    </source>
</evidence>
<protein>
    <recommendedName>
        <fullName evidence="1">DUF3741 domain-containing protein</fullName>
    </recommendedName>
</protein>
<reference evidence="2 3" key="1">
    <citation type="journal article" date="2023" name="Hortic Res">
        <title>Pangenome of water caltrop reveals structural variations and asymmetric subgenome divergence after allopolyploidization.</title>
        <authorList>
            <person name="Zhang X."/>
            <person name="Chen Y."/>
            <person name="Wang L."/>
            <person name="Yuan Y."/>
            <person name="Fang M."/>
            <person name="Shi L."/>
            <person name="Lu R."/>
            <person name="Comes H.P."/>
            <person name="Ma Y."/>
            <person name="Chen Y."/>
            <person name="Huang G."/>
            <person name="Zhou Y."/>
            <person name="Zheng Z."/>
            <person name="Qiu Y."/>
        </authorList>
    </citation>
    <scope>NUCLEOTIDE SEQUENCE [LARGE SCALE GENOMIC DNA]</scope>
    <source>
        <tissue evidence="2">Roots</tissue>
    </source>
</reference>
<evidence type="ECO:0000259" key="1">
    <source>
        <dbReference type="Pfam" id="PF12552"/>
    </source>
</evidence>
<dbReference type="AlphaFoldDB" id="A0AAN7Q914"/>
<evidence type="ECO:0000313" key="2">
    <source>
        <dbReference type="EMBL" id="KAK4761658.1"/>
    </source>
</evidence>
<dbReference type="PANTHER" id="PTHR47212:SF4">
    <property type="entry name" value="ADHESIN-LIKE PROTEIN, PUTATIVE (DUF3741)-RELATED"/>
    <property type="match status" value="1"/>
</dbReference>
<dbReference type="Proteomes" id="UP001345219">
    <property type="component" value="Chromosome 23"/>
</dbReference>
<keyword evidence="3" id="KW-1185">Reference proteome</keyword>
<comment type="caution">
    <text evidence="2">The sequence shown here is derived from an EMBL/GenBank/DDBJ whole genome shotgun (WGS) entry which is preliminary data.</text>
</comment>